<feature type="domain" description="DUF7848" evidence="1">
    <location>
        <begin position="1"/>
        <end position="76"/>
    </location>
</feature>
<sequence>MTRAVLRFMRWTSEPDREPDAAPLTHRMRCDLCGARSDRTVVFGEAQDWQLAHAARNPDHLTYTETLTRPWRAWMNGAA</sequence>
<proteinExistence type="predicted"/>
<dbReference type="STRING" id="1176198.SAMN05444716_101222"/>
<evidence type="ECO:0000313" key="2">
    <source>
        <dbReference type="EMBL" id="SFS34258.1"/>
    </source>
</evidence>
<accession>A0A1I6P2D9</accession>
<keyword evidence="3" id="KW-1185">Reference proteome</keyword>
<protein>
    <recommendedName>
        <fullName evidence="1">DUF7848 domain-containing protein</fullName>
    </recommendedName>
</protein>
<organism evidence="2 3">
    <name type="scientific">Streptomyces harbinensis</name>
    <dbReference type="NCBI Taxonomy" id="1176198"/>
    <lineage>
        <taxon>Bacteria</taxon>
        <taxon>Bacillati</taxon>
        <taxon>Actinomycetota</taxon>
        <taxon>Actinomycetes</taxon>
        <taxon>Kitasatosporales</taxon>
        <taxon>Streptomycetaceae</taxon>
        <taxon>Streptomyces</taxon>
    </lineage>
</organism>
<evidence type="ECO:0000313" key="3">
    <source>
        <dbReference type="Proteomes" id="UP000198873"/>
    </source>
</evidence>
<dbReference type="Proteomes" id="UP000198873">
    <property type="component" value="Unassembled WGS sequence"/>
</dbReference>
<dbReference type="Pfam" id="PF25232">
    <property type="entry name" value="DUF7848"/>
    <property type="match status" value="1"/>
</dbReference>
<reference evidence="3" key="1">
    <citation type="submission" date="2016-10" db="EMBL/GenBank/DDBJ databases">
        <authorList>
            <person name="Varghese N."/>
            <person name="Submissions S."/>
        </authorList>
    </citation>
    <scope>NUCLEOTIDE SEQUENCE [LARGE SCALE GENOMIC DNA]</scope>
    <source>
        <strain evidence="3">CGMCC 4.7047</strain>
    </source>
</reference>
<gene>
    <name evidence="2" type="ORF">SAMN05444716_101222</name>
</gene>
<evidence type="ECO:0000259" key="1">
    <source>
        <dbReference type="Pfam" id="PF25232"/>
    </source>
</evidence>
<dbReference type="AlphaFoldDB" id="A0A1I6P2D9"/>
<name>A0A1I6P2D9_9ACTN</name>
<dbReference type="RefSeq" id="WP_019431760.1">
    <property type="nucleotide sequence ID" value="NZ_CP054938.1"/>
</dbReference>
<dbReference type="EMBL" id="FPAB01000001">
    <property type="protein sequence ID" value="SFS34258.1"/>
    <property type="molecule type" value="Genomic_DNA"/>
</dbReference>
<dbReference type="InterPro" id="IPR057170">
    <property type="entry name" value="DUF7848"/>
</dbReference>